<organism evidence="1">
    <name type="scientific">Polaromonas sp. W5N</name>
    <dbReference type="NCBI Taxonomy" id="1840315"/>
    <lineage>
        <taxon>Bacteria</taxon>
        <taxon>Pseudomonadati</taxon>
        <taxon>Pseudomonadota</taxon>
        <taxon>Betaproteobacteria</taxon>
        <taxon>Burkholderiales</taxon>
        <taxon>Comamonadaceae</taxon>
        <taxon>Polaromonas</taxon>
    </lineage>
</organism>
<dbReference type="AlphaFoldDB" id="A0A2S1FJK2"/>
<keyword evidence="1" id="KW-0614">Plasmid</keyword>
<gene>
    <name evidence="1" type="ORF">pW5NP1_p007</name>
</gene>
<reference evidence="1" key="1">
    <citation type="submission" date="2018-01" db="EMBL/GenBank/DDBJ databases">
        <title>Plasmids of psychrophilic Polaromonas spp. isolated from Arctic and Antarctic glaciers.</title>
        <authorList>
            <person name="Dziewit L."/>
            <person name="Ciok A."/>
        </authorList>
    </citation>
    <scope>NUCLEOTIDE SEQUENCE</scope>
    <source>
        <plasmid evidence="1">pW5NP1</plasmid>
    </source>
</reference>
<dbReference type="RefSeq" id="WP_255456563.1">
    <property type="nucleotide sequence ID" value="NZ_MG869626.1"/>
</dbReference>
<protein>
    <submittedName>
        <fullName evidence="1">Uncharacterized protein</fullName>
    </submittedName>
</protein>
<sequence>MEKTIKKSSAICVLTAQGIKKILAVGGSQAWVIDPKRARKREYVVCVQNRVSNDWGDASALHHRAFLVGRLKDLVPSKAKGCETRWVLAFSEYAEIDIPDAWPGFRNPVLYTDLESLGIDVNTLKFQPMPEQTEQEPEEETEMESHPLTLAEAKAGLAITFGVDPSKIEITVRG</sequence>
<name>A0A2S1FJK2_9BURK</name>
<proteinExistence type="predicted"/>
<dbReference type="EMBL" id="MG869626">
    <property type="protein sequence ID" value="AWD72376.1"/>
    <property type="molecule type" value="Genomic_DNA"/>
</dbReference>
<evidence type="ECO:0000313" key="1">
    <source>
        <dbReference type="EMBL" id="AWD72376.1"/>
    </source>
</evidence>
<geneLocation type="plasmid" evidence="1">
    <name>pW5NP1</name>
</geneLocation>
<accession>A0A2S1FJK2</accession>